<sequence length="347" mass="38746">MSLAYRLALQTVPRHLMKSWKRRYMVLNGDTLLVSYYDSKEIYTSKGHPKGSFVLSECEKQDLSDEGSSVKPFGFKFIGHCPGQGYKEYSVYVESQIDQTKWLNVAHNALGKNSSPQKSMSQRIEEITGHKESAGLMQSLEAQMKNVKKTSQELLQQAINDAKEADRIGDATVDEMAYQEGGLYHVNMGMECNSVHMVGRPADVLNDAEGTVDAMGRQMDHAEDLGRSLKHPILYKLTHLFTRKKSYKKAGRGSKTRKGGAKASRSSRAPRLQPPQQQHAAAQPEEDQLDQLSKILAKLGQTADTISDITARTTEQVDRIDQKVTSVDDRVKKEAKLVQAVLKAEMT</sequence>
<feature type="compositionally biased region" description="Low complexity" evidence="1">
    <location>
        <begin position="263"/>
        <end position="283"/>
    </location>
</feature>
<evidence type="ECO:0000259" key="2">
    <source>
        <dbReference type="PROSITE" id="PS50003"/>
    </source>
</evidence>
<accession>A0A418DDH1</accession>
<dbReference type="CDD" id="cd15841">
    <property type="entry name" value="SNARE_Qc"/>
    <property type="match status" value="1"/>
</dbReference>
<organism evidence="4 5">
    <name type="scientific">Aphanomyces astaci</name>
    <name type="common">Crayfish plague agent</name>
    <dbReference type="NCBI Taxonomy" id="112090"/>
    <lineage>
        <taxon>Eukaryota</taxon>
        <taxon>Sar</taxon>
        <taxon>Stramenopiles</taxon>
        <taxon>Oomycota</taxon>
        <taxon>Saprolegniomycetes</taxon>
        <taxon>Saprolegniales</taxon>
        <taxon>Verrucalvaceae</taxon>
        <taxon>Aphanomyces</taxon>
    </lineage>
</organism>
<name>A0A418DDH1_APHAT</name>
<evidence type="ECO:0000256" key="1">
    <source>
        <dbReference type="SAM" id="MobiDB-lite"/>
    </source>
</evidence>
<dbReference type="InterPro" id="IPR001849">
    <property type="entry name" value="PH_domain"/>
</dbReference>
<evidence type="ECO:0000259" key="3">
    <source>
        <dbReference type="PROSITE" id="PS50192"/>
    </source>
</evidence>
<dbReference type="SUPFAM" id="SSF58038">
    <property type="entry name" value="SNARE fusion complex"/>
    <property type="match status" value="1"/>
</dbReference>
<evidence type="ECO:0008006" key="6">
    <source>
        <dbReference type="Google" id="ProtNLM"/>
    </source>
</evidence>
<dbReference type="InterPro" id="IPR000727">
    <property type="entry name" value="T_SNARE_dom"/>
</dbReference>
<dbReference type="PROSITE" id="PS50003">
    <property type="entry name" value="PH_DOMAIN"/>
    <property type="match status" value="1"/>
</dbReference>
<dbReference type="Gene3D" id="2.30.29.30">
    <property type="entry name" value="Pleckstrin-homology domain (PH domain)/Phosphotyrosine-binding domain (PTB)"/>
    <property type="match status" value="1"/>
</dbReference>
<dbReference type="PROSITE" id="PS50192">
    <property type="entry name" value="T_SNARE"/>
    <property type="match status" value="1"/>
</dbReference>
<feature type="region of interest" description="Disordered" evidence="1">
    <location>
        <begin position="245"/>
        <end position="288"/>
    </location>
</feature>
<protein>
    <recommendedName>
        <fullName evidence="6">PH domain-containing protein</fullName>
    </recommendedName>
</protein>
<dbReference type="AlphaFoldDB" id="A0A418DDH1"/>
<feature type="domain" description="T-SNARE coiled-coil homology" evidence="3">
    <location>
        <begin position="279"/>
        <end position="341"/>
    </location>
</feature>
<dbReference type="InterPro" id="IPR011993">
    <property type="entry name" value="PH-like_dom_sf"/>
</dbReference>
<evidence type="ECO:0000313" key="4">
    <source>
        <dbReference type="EMBL" id="RHY93030.1"/>
    </source>
</evidence>
<dbReference type="Gene3D" id="1.20.5.110">
    <property type="match status" value="1"/>
</dbReference>
<dbReference type="EMBL" id="QUTG01003133">
    <property type="protein sequence ID" value="RHY93030.1"/>
    <property type="molecule type" value="Genomic_DNA"/>
</dbReference>
<feature type="compositionally biased region" description="Basic residues" evidence="1">
    <location>
        <begin position="245"/>
        <end position="260"/>
    </location>
</feature>
<dbReference type="SUPFAM" id="SSF50729">
    <property type="entry name" value="PH domain-like"/>
    <property type="match status" value="1"/>
</dbReference>
<feature type="domain" description="PH" evidence="2">
    <location>
        <begin position="2"/>
        <end position="111"/>
    </location>
</feature>
<dbReference type="Proteomes" id="UP000285712">
    <property type="component" value="Unassembled WGS sequence"/>
</dbReference>
<comment type="caution">
    <text evidence="4">The sequence shown here is derived from an EMBL/GenBank/DDBJ whole genome shotgun (WGS) entry which is preliminary data.</text>
</comment>
<proteinExistence type="predicted"/>
<reference evidence="4 5" key="1">
    <citation type="submission" date="2018-08" db="EMBL/GenBank/DDBJ databases">
        <title>Aphanomyces genome sequencing and annotation.</title>
        <authorList>
            <person name="Minardi D."/>
            <person name="Oidtmann B."/>
            <person name="Van Der Giezen M."/>
            <person name="Studholme D.J."/>
        </authorList>
    </citation>
    <scope>NUCLEOTIDE SEQUENCE [LARGE SCALE GENOMIC DNA]</scope>
    <source>
        <strain evidence="4 5">Sv</strain>
    </source>
</reference>
<dbReference type="Pfam" id="PF00169">
    <property type="entry name" value="PH"/>
    <property type="match status" value="1"/>
</dbReference>
<dbReference type="VEuPathDB" id="FungiDB:H257_06294"/>
<gene>
    <name evidence="4" type="ORF">DYB35_002044</name>
</gene>
<evidence type="ECO:0000313" key="5">
    <source>
        <dbReference type="Proteomes" id="UP000285712"/>
    </source>
</evidence>